<dbReference type="RefSeq" id="WP_213943411.1">
    <property type="nucleotide sequence ID" value="NZ_JAHBGI010000004.1"/>
</dbReference>
<name>A0AAP2CDY8_9BACT</name>
<protein>
    <submittedName>
        <fullName evidence="1">Uncharacterized protein</fullName>
    </submittedName>
</protein>
<sequence>MKIFHNNHFENLAKTSGECVVSIYIPTSQKSTDSYQADKTHFKNQLAATENDLKNICKMEEEDIEKFLKPGYELLEDYDFWKYNSDMLAYYIIDGKAEFYRLPINLDKGMHFVGKRPFLLPLIPELTGDGRFYVLLLNLDRIRLFEATRNTMNEIELDPEEVAVSFTAEEEEDENQESLQGQGGVGKAGAMFHGHAKGSDEEKKVTILNYFHRMTNMLEPILNQHPLPLYLAGVDYLIPLFRQASKYHHLMEGHVSGAQFNVKNADHRELHQKAWAIAEPHFEKEKKDRKEDFGFKASKNLAVSNDYAKLIKASITGGVDTLLVSQKHKHLWGTYDENNYKLSFDDDPDGNNHCLIDLAAVKVKENGGKVYLVDPEHMPDSALIAGTLRYEL</sequence>
<dbReference type="AlphaFoldDB" id="A0AAP2CDY8"/>
<dbReference type="EMBL" id="JAHCMY010000001">
    <property type="protein sequence ID" value="MBS9522511.1"/>
    <property type="molecule type" value="Genomic_DNA"/>
</dbReference>
<reference evidence="1 2" key="1">
    <citation type="submission" date="2021-05" db="EMBL/GenBank/DDBJ databases">
        <authorList>
            <person name="Zhang Z.D."/>
            <person name="Osman G."/>
        </authorList>
    </citation>
    <scope>NUCLEOTIDE SEQUENCE [LARGE SCALE GENOMIC DNA]</scope>
    <source>
        <strain evidence="1 2">KCTC 32217</strain>
    </source>
</reference>
<comment type="caution">
    <text evidence="1">The sequence shown here is derived from an EMBL/GenBank/DDBJ whole genome shotgun (WGS) entry which is preliminary data.</text>
</comment>
<proteinExistence type="predicted"/>
<evidence type="ECO:0000313" key="1">
    <source>
        <dbReference type="EMBL" id="MBS9522511.1"/>
    </source>
</evidence>
<dbReference type="Pfam" id="PF18849">
    <property type="entry name" value="baeRF_family7"/>
    <property type="match status" value="1"/>
</dbReference>
<accession>A0AAP2CDY8</accession>
<organism evidence="1 2">
    <name type="scientific">Litoribacter ruber</name>
    <dbReference type="NCBI Taxonomy" id="702568"/>
    <lineage>
        <taxon>Bacteria</taxon>
        <taxon>Pseudomonadati</taxon>
        <taxon>Bacteroidota</taxon>
        <taxon>Cytophagia</taxon>
        <taxon>Cytophagales</taxon>
        <taxon>Cyclobacteriaceae</taxon>
        <taxon>Litoribacter</taxon>
    </lineage>
</organism>
<gene>
    <name evidence="1" type="ORF">KI659_00640</name>
</gene>
<dbReference type="InterPro" id="IPR040837">
    <property type="entry name" value="Bact_RF_family7"/>
</dbReference>
<evidence type="ECO:0000313" key="2">
    <source>
        <dbReference type="Proteomes" id="UP001319104"/>
    </source>
</evidence>
<dbReference type="Proteomes" id="UP001319104">
    <property type="component" value="Unassembled WGS sequence"/>
</dbReference>
<keyword evidence="2" id="KW-1185">Reference proteome</keyword>